<reference evidence="1 2" key="1">
    <citation type="journal article" date="2016" name="Mol. Biol. Evol.">
        <title>Comparative Genomics of Early-Diverging Mushroom-Forming Fungi Provides Insights into the Origins of Lignocellulose Decay Capabilities.</title>
        <authorList>
            <person name="Nagy L.G."/>
            <person name="Riley R."/>
            <person name="Tritt A."/>
            <person name="Adam C."/>
            <person name="Daum C."/>
            <person name="Floudas D."/>
            <person name="Sun H."/>
            <person name="Yadav J.S."/>
            <person name="Pangilinan J."/>
            <person name="Larsson K.H."/>
            <person name="Matsuura K."/>
            <person name="Barry K."/>
            <person name="Labutti K."/>
            <person name="Kuo R."/>
            <person name="Ohm R.A."/>
            <person name="Bhattacharya S.S."/>
            <person name="Shirouzu T."/>
            <person name="Yoshinaga Y."/>
            <person name="Martin F.M."/>
            <person name="Grigoriev I.V."/>
            <person name="Hibbett D.S."/>
        </authorList>
    </citation>
    <scope>NUCLEOTIDE SEQUENCE [LARGE SCALE GENOMIC DNA]</scope>
    <source>
        <strain evidence="1 2">TUFC12733</strain>
    </source>
</reference>
<proteinExistence type="predicted"/>
<keyword evidence="2" id="KW-1185">Reference proteome</keyword>
<dbReference type="AlphaFoldDB" id="A0A167J3Q0"/>
<accession>A0A167J3Q0</accession>
<protein>
    <submittedName>
        <fullName evidence="1">Uncharacterized protein</fullName>
    </submittedName>
</protein>
<organism evidence="1 2">
    <name type="scientific">Calocera viscosa (strain TUFC12733)</name>
    <dbReference type="NCBI Taxonomy" id="1330018"/>
    <lineage>
        <taxon>Eukaryota</taxon>
        <taxon>Fungi</taxon>
        <taxon>Dikarya</taxon>
        <taxon>Basidiomycota</taxon>
        <taxon>Agaricomycotina</taxon>
        <taxon>Dacrymycetes</taxon>
        <taxon>Dacrymycetales</taxon>
        <taxon>Dacrymycetaceae</taxon>
        <taxon>Calocera</taxon>
    </lineage>
</organism>
<evidence type="ECO:0000313" key="2">
    <source>
        <dbReference type="Proteomes" id="UP000076738"/>
    </source>
</evidence>
<name>A0A167J3Q0_CALVF</name>
<sequence length="83" mass="8581">MASSSRACEYKTPAVAPTAVYKRAFHALVDEFERLVTGRAIACGPGGVGLSALALLLWAVGRDAPPDPPDPALVSDVPTALAY</sequence>
<dbReference type="EMBL" id="KV417303">
    <property type="protein sequence ID" value="KZO93222.1"/>
    <property type="molecule type" value="Genomic_DNA"/>
</dbReference>
<dbReference type="Proteomes" id="UP000076738">
    <property type="component" value="Unassembled WGS sequence"/>
</dbReference>
<gene>
    <name evidence="1" type="ORF">CALVIDRAFT_566703</name>
</gene>
<evidence type="ECO:0000313" key="1">
    <source>
        <dbReference type="EMBL" id="KZO93222.1"/>
    </source>
</evidence>